<evidence type="ECO:0000259" key="4">
    <source>
        <dbReference type="Pfam" id="PF01948"/>
    </source>
</evidence>
<dbReference type="PANTHER" id="PTHR35805">
    <property type="entry name" value="ASPARTATE CARBAMOYLTRANSFERASE REGULATORY CHAIN"/>
    <property type="match status" value="1"/>
</dbReference>
<accession>A0A919S1Q1</accession>
<evidence type="ECO:0000256" key="3">
    <source>
        <dbReference type="ARBA" id="ARBA00022975"/>
    </source>
</evidence>
<dbReference type="InterPro" id="IPR020542">
    <property type="entry name" value="Asp_carbamoyltrfase_reg_C"/>
</dbReference>
<protein>
    <submittedName>
        <fullName evidence="6">Aspartate carbamoyltransferase regulatory chain</fullName>
    </submittedName>
</protein>
<dbReference type="SUPFAM" id="SSF57825">
    <property type="entry name" value="Aspartate carbamoyltransferase, Regulatory-chain, C-terminal domain"/>
    <property type="match status" value="1"/>
</dbReference>
<dbReference type="EMBL" id="BOPZ01000039">
    <property type="protein sequence ID" value="GIM30492.1"/>
    <property type="molecule type" value="Genomic_DNA"/>
</dbReference>
<comment type="caution">
    <text evidence="6">The sequence shown here is derived from an EMBL/GenBank/DDBJ whole genome shotgun (WGS) entry which is preliminary data.</text>
</comment>
<sequence length="142" mass="16272">MLKVTSIKTGIVIDHIKAGMGNTIYNLLGLDKAEYSVALIKNVESKKLGKKDIIKIENVLDVDYRMLGLISPSITINIVENEQIIKKLKPQLPEKVENLIKCRNPRCITTVEKYVPHKFRLTDVEKATYRCEYCDEEHKVND</sequence>
<dbReference type="InterPro" id="IPR036793">
    <property type="entry name" value="Asp_carbatrfase_reg_N_sf"/>
</dbReference>
<proteinExistence type="predicted"/>
<dbReference type="InterPro" id="IPR020545">
    <property type="entry name" value="Asp_carbamoyltransf_reg_N"/>
</dbReference>
<dbReference type="GO" id="GO:0046872">
    <property type="term" value="F:metal ion binding"/>
    <property type="evidence" value="ECO:0007669"/>
    <property type="project" value="UniProtKB-KW"/>
</dbReference>
<dbReference type="NCBIfam" id="NF002063">
    <property type="entry name" value="PRK00893.1-3"/>
    <property type="match status" value="1"/>
</dbReference>
<dbReference type="Pfam" id="PF02748">
    <property type="entry name" value="PyrI_C"/>
    <property type="match status" value="1"/>
</dbReference>
<keyword evidence="3" id="KW-0665">Pyrimidine biosynthesis</keyword>
<dbReference type="Proteomes" id="UP000679179">
    <property type="component" value="Unassembled WGS sequence"/>
</dbReference>
<reference evidence="6" key="1">
    <citation type="submission" date="2021-03" db="EMBL/GenBank/DDBJ databases">
        <title>Taxonomic study of Clostridium polyendosporum from meadow-gley soil under rice.</title>
        <authorList>
            <person name="Kobayashi H."/>
            <person name="Tanizawa Y."/>
            <person name="Yagura M."/>
        </authorList>
    </citation>
    <scope>NUCLEOTIDE SEQUENCE</scope>
    <source>
        <strain evidence="6">JCM 30710</strain>
    </source>
</reference>
<organism evidence="6 7">
    <name type="scientific">Clostridium polyendosporum</name>
    <dbReference type="NCBI Taxonomy" id="69208"/>
    <lineage>
        <taxon>Bacteria</taxon>
        <taxon>Bacillati</taxon>
        <taxon>Bacillota</taxon>
        <taxon>Clostridia</taxon>
        <taxon>Eubacteriales</taxon>
        <taxon>Clostridiaceae</taxon>
        <taxon>Clostridium</taxon>
    </lineage>
</organism>
<name>A0A919S1Q1_9CLOT</name>
<evidence type="ECO:0000256" key="2">
    <source>
        <dbReference type="ARBA" id="ARBA00022833"/>
    </source>
</evidence>
<dbReference type="InterPro" id="IPR036792">
    <property type="entry name" value="Asp_carbatrfase_reg_C_sf"/>
</dbReference>
<dbReference type="Gene3D" id="3.30.70.140">
    <property type="entry name" value="Aspartate carbamoyltransferase regulatory subunit, N-terminal domain"/>
    <property type="match status" value="1"/>
</dbReference>
<feature type="domain" description="Aspartate carbamoyltransferase regulatory subunit C-terminal" evidence="5">
    <location>
        <begin position="95"/>
        <end position="140"/>
    </location>
</feature>
<gene>
    <name evidence="6" type="primary">pyrI</name>
    <name evidence="6" type="ORF">CPJCM30710_31580</name>
</gene>
<evidence type="ECO:0000313" key="6">
    <source>
        <dbReference type="EMBL" id="GIM30492.1"/>
    </source>
</evidence>
<keyword evidence="7" id="KW-1185">Reference proteome</keyword>
<dbReference type="SUPFAM" id="SSF54893">
    <property type="entry name" value="Aspartate carbamoyltransferase, Regulatory-chain, N-terminal domain"/>
    <property type="match status" value="1"/>
</dbReference>
<dbReference type="Pfam" id="PF01948">
    <property type="entry name" value="PyrI"/>
    <property type="match status" value="1"/>
</dbReference>
<dbReference type="GO" id="GO:0006221">
    <property type="term" value="P:pyrimidine nucleotide biosynthetic process"/>
    <property type="evidence" value="ECO:0007669"/>
    <property type="project" value="UniProtKB-KW"/>
</dbReference>
<dbReference type="GO" id="GO:0009347">
    <property type="term" value="C:aspartate carbamoyltransferase complex"/>
    <property type="evidence" value="ECO:0007669"/>
    <property type="project" value="InterPro"/>
</dbReference>
<keyword evidence="1" id="KW-0479">Metal-binding</keyword>
<keyword evidence="2" id="KW-0862">Zinc</keyword>
<dbReference type="PANTHER" id="PTHR35805:SF1">
    <property type="entry name" value="ASPARTATE CARBAMOYLTRANSFERASE REGULATORY CHAIN"/>
    <property type="match status" value="1"/>
</dbReference>
<dbReference type="InterPro" id="IPR002801">
    <property type="entry name" value="Asp_carbamoylTrfase_reg"/>
</dbReference>
<feature type="domain" description="Aspartate carbamoyltransferase regulatory subunit N-terminal" evidence="4">
    <location>
        <begin position="2"/>
        <end position="89"/>
    </location>
</feature>
<evidence type="ECO:0000256" key="1">
    <source>
        <dbReference type="ARBA" id="ARBA00022723"/>
    </source>
</evidence>
<dbReference type="AlphaFoldDB" id="A0A919S1Q1"/>
<dbReference type="GO" id="GO:0006207">
    <property type="term" value="P:'de novo' pyrimidine nucleobase biosynthetic process"/>
    <property type="evidence" value="ECO:0007669"/>
    <property type="project" value="InterPro"/>
</dbReference>
<evidence type="ECO:0000313" key="7">
    <source>
        <dbReference type="Proteomes" id="UP000679179"/>
    </source>
</evidence>
<dbReference type="RefSeq" id="WP_212905161.1">
    <property type="nucleotide sequence ID" value="NZ_BOPZ01000039.1"/>
</dbReference>
<dbReference type="Gene3D" id="2.30.30.20">
    <property type="entry name" value="Aspartate carbamoyltransferase regulatory subunit, C-terminal domain"/>
    <property type="match status" value="1"/>
</dbReference>
<evidence type="ECO:0000259" key="5">
    <source>
        <dbReference type="Pfam" id="PF02748"/>
    </source>
</evidence>